<keyword evidence="1" id="KW-0489">Methyltransferase</keyword>
<dbReference type="Gene3D" id="3.40.50.150">
    <property type="entry name" value="Vaccinia Virus protein VP39"/>
    <property type="match status" value="1"/>
</dbReference>
<dbReference type="GO" id="GO:0008171">
    <property type="term" value="F:O-methyltransferase activity"/>
    <property type="evidence" value="ECO:0007669"/>
    <property type="project" value="InterPro"/>
</dbReference>
<name>A0A2K9NNS4_BACTC</name>
<dbReference type="InterPro" id="IPR029063">
    <property type="entry name" value="SAM-dependent_MTases_sf"/>
</dbReference>
<proteinExistence type="predicted"/>
<dbReference type="CDD" id="cd02440">
    <property type="entry name" value="AdoMet_MTases"/>
    <property type="match status" value="1"/>
</dbReference>
<dbReference type="Proteomes" id="UP000235584">
    <property type="component" value="Chromosome"/>
</dbReference>
<dbReference type="Pfam" id="PF01596">
    <property type="entry name" value="Methyltransf_3"/>
    <property type="match status" value="1"/>
</dbReference>
<keyword evidence="2" id="KW-1185">Reference proteome</keyword>
<dbReference type="PROSITE" id="PS51682">
    <property type="entry name" value="SAM_OMT_I"/>
    <property type="match status" value="1"/>
</dbReference>
<gene>
    <name evidence="1" type="ORF">C0V70_03435</name>
</gene>
<organism evidence="1 2">
    <name type="scientific">Bacteriovorax stolpii</name>
    <name type="common">Bdellovibrio stolpii</name>
    <dbReference type="NCBI Taxonomy" id="960"/>
    <lineage>
        <taxon>Bacteria</taxon>
        <taxon>Pseudomonadati</taxon>
        <taxon>Bdellovibrionota</taxon>
        <taxon>Bacteriovoracia</taxon>
        <taxon>Bacteriovoracales</taxon>
        <taxon>Bacteriovoracaceae</taxon>
        <taxon>Bacteriovorax</taxon>
    </lineage>
</organism>
<reference evidence="1 2" key="1">
    <citation type="submission" date="2018-01" db="EMBL/GenBank/DDBJ databases">
        <title>Complete genome sequence of Bacteriovorax stolpii DSM12778.</title>
        <authorList>
            <person name="Tang B."/>
            <person name="Chang J."/>
        </authorList>
    </citation>
    <scope>NUCLEOTIDE SEQUENCE [LARGE SCALE GENOMIC DNA]</scope>
    <source>
        <strain evidence="1 2">DSM 12778</strain>
    </source>
</reference>
<dbReference type="KEGG" id="bsto:C0V70_03435"/>
<dbReference type="InterPro" id="IPR050362">
    <property type="entry name" value="Cation-dep_OMT"/>
</dbReference>
<dbReference type="GO" id="GO:0008757">
    <property type="term" value="F:S-adenosylmethionine-dependent methyltransferase activity"/>
    <property type="evidence" value="ECO:0007669"/>
    <property type="project" value="TreeGrafter"/>
</dbReference>
<protein>
    <submittedName>
        <fullName evidence="1">Methyltransferase</fullName>
    </submittedName>
</protein>
<dbReference type="EMBL" id="CP025704">
    <property type="protein sequence ID" value="AUN97176.1"/>
    <property type="molecule type" value="Genomic_DNA"/>
</dbReference>
<dbReference type="PANTHER" id="PTHR10509">
    <property type="entry name" value="O-METHYLTRANSFERASE-RELATED"/>
    <property type="match status" value="1"/>
</dbReference>
<accession>A0A2K9NNS4</accession>
<evidence type="ECO:0000313" key="2">
    <source>
        <dbReference type="Proteomes" id="UP000235584"/>
    </source>
</evidence>
<dbReference type="GO" id="GO:0032259">
    <property type="term" value="P:methylation"/>
    <property type="evidence" value="ECO:0007669"/>
    <property type="project" value="UniProtKB-KW"/>
</dbReference>
<dbReference type="AlphaFoldDB" id="A0A2K9NNS4"/>
<dbReference type="SUPFAM" id="SSF53335">
    <property type="entry name" value="S-adenosyl-L-methionine-dependent methyltransferases"/>
    <property type="match status" value="1"/>
</dbReference>
<sequence>MQITDKKIEEYCISKSNIPGTDCLKIEDYTRANVHGAGMLIGKMEASFIGFLLRSIKAKRVLELGTFTGYSALTMAENMPEGSEIITVDVNQETVNLAKDFWGKSAHGHKIKSILGPGLEVIPTLTGKFDFVFIDADKRNYIDYLKLTVPMLSEHGMIVIDNVLWGGQVLPGSESTGSDLRDRNTEFIRAVNDYIAGNPDLYGTLMPIRDGMFLVQKKTH</sequence>
<keyword evidence="1" id="KW-0808">Transferase</keyword>
<dbReference type="PANTHER" id="PTHR10509:SF14">
    <property type="entry name" value="CAFFEOYL-COA O-METHYLTRANSFERASE 3-RELATED"/>
    <property type="match status" value="1"/>
</dbReference>
<dbReference type="RefSeq" id="WP_102242471.1">
    <property type="nucleotide sequence ID" value="NZ_CP025704.1"/>
</dbReference>
<dbReference type="InterPro" id="IPR002935">
    <property type="entry name" value="SAM_O-MeTrfase"/>
</dbReference>
<evidence type="ECO:0000313" key="1">
    <source>
        <dbReference type="EMBL" id="AUN97176.1"/>
    </source>
</evidence>